<feature type="compositionally biased region" description="Low complexity" evidence="1">
    <location>
        <begin position="72"/>
        <end position="87"/>
    </location>
</feature>
<dbReference type="Proteomes" id="UP000316298">
    <property type="component" value="Unassembled WGS sequence"/>
</dbReference>
<dbReference type="SUPFAM" id="SSF158745">
    <property type="entry name" value="LanC-like"/>
    <property type="match status" value="1"/>
</dbReference>
<protein>
    <submittedName>
        <fullName evidence="3">Type 2 lantibiotic biosynthesis protein LanM</fullName>
    </submittedName>
</protein>
<dbReference type="SMART" id="SM01260">
    <property type="entry name" value="LANC_like"/>
    <property type="match status" value="1"/>
</dbReference>
<dbReference type="PIRSF" id="PIRSF037228">
    <property type="entry name" value="Lant_mod_RumM"/>
    <property type="match status" value="1"/>
</dbReference>
<dbReference type="NCBIfam" id="TIGR03897">
    <property type="entry name" value="lanti_2_LanM"/>
    <property type="match status" value="1"/>
</dbReference>
<dbReference type="InterPro" id="IPR025410">
    <property type="entry name" value="Lant_dehyd"/>
</dbReference>
<comment type="caution">
    <text evidence="3">The sequence shown here is derived from an EMBL/GenBank/DDBJ whole genome shotgun (WGS) entry which is preliminary data.</text>
</comment>
<gene>
    <name evidence="3" type="ORF">FB475_2525</name>
</gene>
<keyword evidence="4" id="KW-1185">Reference proteome</keyword>
<dbReference type="GO" id="GO:0005975">
    <property type="term" value="P:carbohydrate metabolic process"/>
    <property type="evidence" value="ECO:0007669"/>
    <property type="project" value="InterPro"/>
</dbReference>
<dbReference type="EMBL" id="VFMM01000001">
    <property type="protein sequence ID" value="TQJ18390.1"/>
    <property type="molecule type" value="Genomic_DNA"/>
</dbReference>
<evidence type="ECO:0000256" key="1">
    <source>
        <dbReference type="SAM" id="MobiDB-lite"/>
    </source>
</evidence>
<dbReference type="InterPro" id="IPR012341">
    <property type="entry name" value="6hp_glycosidase-like_sf"/>
</dbReference>
<evidence type="ECO:0000313" key="4">
    <source>
        <dbReference type="Proteomes" id="UP000316298"/>
    </source>
</evidence>
<dbReference type="AlphaFoldDB" id="A0A542EST3"/>
<accession>A0A542EST3</accession>
<name>A0A542EST3_9ACTN</name>
<dbReference type="InterPro" id="IPR017146">
    <property type="entry name" value="Lanti_2_LanM"/>
</dbReference>
<dbReference type="Pfam" id="PF05147">
    <property type="entry name" value="LANC_like"/>
    <property type="match status" value="1"/>
</dbReference>
<dbReference type="Pfam" id="PF13575">
    <property type="entry name" value="DUF4135"/>
    <property type="match status" value="1"/>
</dbReference>
<evidence type="ECO:0000259" key="2">
    <source>
        <dbReference type="Pfam" id="PF13575"/>
    </source>
</evidence>
<sequence>MPRPRVRWQPERVLNSVTRTDRTDTWWSAGLRPQELNHALTAPAWAAYVERSTSLPPSAPAAGRDPAGTDVSGGHTSGGAATATDGSGTDWRQALMRCLEPLLDSARQDLAAAGHSGVLAEAFLQRLGLRLVKLAARTLVLELARARDRGELAGDTPAARFLDFTHRLVGGSELAEFLAAYPVLARVLGESCRQGIEGHLELLARLAEDRESLVARLLNGRDPGALTAIEPGGDPHRGGRCTAILTFEDGRRVVYKPRPLQLHEHFNGFVDWLNVKTALGIRTVRLLPRDGYGWLEYVVHEPCRDAADIRRFYQRQGALLALLYVLDGTDMHFENLIAAGDQPVLVDVETLFHPSHKLVNALGNDPAQRALWASVYRTALLPMLVSSEHGIADLSGLGGDAGSTAPMSEVAWADAGLDSMHLVRRPGQTRRAANRPVLDGQLTEPREYEIAVLTGFRSAYQAISWHRDEFLGPDGLLAQCATDQIRFVPRSTHLYTSLLDESTHPDALRDAAGRSQLLDLLWDADESLHAIVPYELADLWAGDVPLFTVQPNSRDVWSSDGTRVADVLTTDGLSAVVDKVKNLGDVDEHRQTWLISASLATRPEPITHVSTATRPHVGTDEADPDRLLAAATDIADEIVAQVISERDGAANWLGLELLDDHHWAVNPMGAGLSNGYTGTALFLAQAGALTGSHLYSELARDAIRPIPRLLEALAGDPESAQLIGPGYHGLGGISYGLHRLAELLDDPDLNTWLEASLELSERLVADPAEFPSYAEGAAGGLAAMQAIAGFPAAGRLAERYADQLVATVESGLRGRVAADHGFARGYQGIAWALGQYGVPGDRYLDAARAATDLDRRNGPAGHGWCSGDAGTTLARATAGVPADLDAYLRTATERPVLADLSLCHGELGAVEPLVWLAAREYPAAEAARRRRAGLVLAVLEQYGPQCGTPNAVPSPGLLTGLAGIGHGLLRLAFPERVPSVLLLESSAGSRCGTAPEPTV</sequence>
<dbReference type="InterPro" id="IPR007822">
    <property type="entry name" value="LANC-like"/>
</dbReference>
<organism evidence="3 4">
    <name type="scientific">Kribbella jejuensis</name>
    <dbReference type="NCBI Taxonomy" id="236068"/>
    <lineage>
        <taxon>Bacteria</taxon>
        <taxon>Bacillati</taxon>
        <taxon>Actinomycetota</taxon>
        <taxon>Actinomycetes</taxon>
        <taxon>Propionibacteriales</taxon>
        <taxon>Kribbellaceae</taxon>
        <taxon>Kribbella</taxon>
    </lineage>
</organism>
<feature type="region of interest" description="Disordered" evidence="1">
    <location>
        <begin position="54"/>
        <end position="87"/>
    </location>
</feature>
<feature type="domain" description="Lantibiotic biosynthesis protein dehydration" evidence="2">
    <location>
        <begin position="181"/>
        <end position="549"/>
    </location>
</feature>
<dbReference type="CDD" id="cd04792">
    <property type="entry name" value="LanM-like"/>
    <property type="match status" value="1"/>
</dbReference>
<dbReference type="Gene3D" id="1.50.10.10">
    <property type="match status" value="1"/>
</dbReference>
<reference evidence="3 4" key="1">
    <citation type="submission" date="2019-06" db="EMBL/GenBank/DDBJ databases">
        <title>Sequencing the genomes of 1000 actinobacteria strains.</title>
        <authorList>
            <person name="Klenk H.-P."/>
        </authorList>
    </citation>
    <scope>NUCLEOTIDE SEQUENCE [LARGE SCALE GENOMIC DNA]</scope>
    <source>
        <strain evidence="3 4">DSM 17305</strain>
    </source>
</reference>
<proteinExistence type="predicted"/>
<dbReference type="GO" id="GO:0031179">
    <property type="term" value="P:peptide modification"/>
    <property type="evidence" value="ECO:0007669"/>
    <property type="project" value="InterPro"/>
</dbReference>
<evidence type="ECO:0000313" key="3">
    <source>
        <dbReference type="EMBL" id="TQJ18390.1"/>
    </source>
</evidence>